<dbReference type="EC" id="2.8.1.2" evidence="5"/>
<name>A0A2X4TS87_9NOCA</name>
<keyword evidence="2" id="KW-0677">Repeat</keyword>
<dbReference type="Proteomes" id="UP000249091">
    <property type="component" value="Chromosome 1"/>
</dbReference>
<keyword evidence="5" id="KW-0670">Pyruvate</keyword>
<dbReference type="SUPFAM" id="SSF52821">
    <property type="entry name" value="Rhodanese/Cell cycle control phosphatase"/>
    <property type="match status" value="2"/>
</dbReference>
<evidence type="ECO:0000313" key="5">
    <source>
        <dbReference type="EMBL" id="SQI29723.1"/>
    </source>
</evidence>
<reference evidence="5 6" key="1">
    <citation type="submission" date="2018-06" db="EMBL/GenBank/DDBJ databases">
        <authorList>
            <consortium name="Pathogen Informatics"/>
            <person name="Doyle S."/>
        </authorList>
    </citation>
    <scope>NUCLEOTIDE SEQUENCE [LARGE SCALE GENOMIC DNA]</scope>
    <source>
        <strain evidence="5 6">NCTC10994</strain>
    </source>
</reference>
<sequence length="279" mass="29699">MPDTNVLISAPDLARLIEQGRPPVLLDVRWVLGDTHGIERYYRGHIPGAVYVDLESELAAPPSLELGRHPLPHIAHLEQAARRWGISDGDPVVAYDASGDLAAARAWWLLRWAGLTDVRLLDGGLQAWTAGGHDVAAGPGEHPHPGNVSLSSGHLPIVGADEVARFPSHGVLLDARSSERFRGDEEPVDRRAGHVPGAISAPTTENLREDGSFRPPDQLAARFERLGVTGGDVAVYCGSGIHAAHEIAALAIVGIDAALYPGSWSQWSADTRRPVATGS</sequence>
<dbReference type="InterPro" id="IPR001763">
    <property type="entry name" value="Rhodanese-like_dom"/>
</dbReference>
<evidence type="ECO:0000313" key="6">
    <source>
        <dbReference type="Proteomes" id="UP000249091"/>
    </source>
</evidence>
<keyword evidence="6" id="KW-1185">Reference proteome</keyword>
<protein>
    <submittedName>
        <fullName evidence="5">3-mercaptopyruvate sulfurtransferase</fullName>
        <ecNumber evidence="5">2.8.1.2</ecNumber>
    </submittedName>
</protein>
<evidence type="ECO:0000259" key="4">
    <source>
        <dbReference type="PROSITE" id="PS50206"/>
    </source>
</evidence>
<dbReference type="CDD" id="cd01449">
    <property type="entry name" value="TST_Repeat_2"/>
    <property type="match status" value="1"/>
</dbReference>
<evidence type="ECO:0000256" key="3">
    <source>
        <dbReference type="SAM" id="MobiDB-lite"/>
    </source>
</evidence>
<dbReference type="GO" id="GO:0016784">
    <property type="term" value="F:3-mercaptopyruvate sulfurtransferase activity"/>
    <property type="evidence" value="ECO:0007669"/>
    <property type="project" value="UniProtKB-EC"/>
</dbReference>
<dbReference type="PROSITE" id="PS50206">
    <property type="entry name" value="RHODANESE_3"/>
    <property type="match status" value="2"/>
</dbReference>
<proteinExistence type="predicted"/>
<evidence type="ECO:0000256" key="2">
    <source>
        <dbReference type="ARBA" id="ARBA00022737"/>
    </source>
</evidence>
<dbReference type="PANTHER" id="PTHR11364:SF27">
    <property type="entry name" value="SULFURTRANSFERASE"/>
    <property type="match status" value="1"/>
</dbReference>
<dbReference type="EMBL" id="LS483468">
    <property type="protein sequence ID" value="SQI29723.1"/>
    <property type="molecule type" value="Genomic_DNA"/>
</dbReference>
<dbReference type="GO" id="GO:0004792">
    <property type="term" value="F:thiosulfate-cyanide sulfurtransferase activity"/>
    <property type="evidence" value="ECO:0007669"/>
    <property type="project" value="InterPro"/>
</dbReference>
<dbReference type="InterPro" id="IPR001307">
    <property type="entry name" value="Thiosulphate_STrfase_CS"/>
</dbReference>
<gene>
    <name evidence="5" type="primary">sseA_1</name>
    <name evidence="5" type="ORF">NCTC10994_01211</name>
</gene>
<dbReference type="InterPro" id="IPR036873">
    <property type="entry name" value="Rhodanese-like_dom_sf"/>
</dbReference>
<keyword evidence="1 5" id="KW-0808">Transferase</keyword>
<dbReference type="Gene3D" id="3.40.250.10">
    <property type="entry name" value="Rhodanese-like domain"/>
    <property type="match status" value="2"/>
</dbReference>
<dbReference type="CDD" id="cd01448">
    <property type="entry name" value="TST_Repeat_1"/>
    <property type="match status" value="1"/>
</dbReference>
<feature type="domain" description="Rhodanese" evidence="4">
    <location>
        <begin position="166"/>
        <end position="276"/>
    </location>
</feature>
<organism evidence="5 6">
    <name type="scientific">Rhodococcus coprophilus</name>
    <dbReference type="NCBI Taxonomy" id="38310"/>
    <lineage>
        <taxon>Bacteria</taxon>
        <taxon>Bacillati</taxon>
        <taxon>Actinomycetota</taxon>
        <taxon>Actinomycetes</taxon>
        <taxon>Mycobacteriales</taxon>
        <taxon>Nocardiaceae</taxon>
        <taxon>Rhodococcus</taxon>
    </lineage>
</organism>
<dbReference type="STRING" id="1219011.GCA_001895045_02186"/>
<dbReference type="PROSITE" id="PS00380">
    <property type="entry name" value="RHODANESE_1"/>
    <property type="match status" value="1"/>
</dbReference>
<dbReference type="SMART" id="SM00450">
    <property type="entry name" value="RHOD"/>
    <property type="match status" value="2"/>
</dbReference>
<dbReference type="PANTHER" id="PTHR11364">
    <property type="entry name" value="THIOSULFATE SULFERTANSFERASE"/>
    <property type="match status" value="1"/>
</dbReference>
<dbReference type="Pfam" id="PF00581">
    <property type="entry name" value="Rhodanese"/>
    <property type="match status" value="2"/>
</dbReference>
<feature type="compositionally biased region" description="Basic and acidic residues" evidence="3">
    <location>
        <begin position="182"/>
        <end position="192"/>
    </location>
</feature>
<dbReference type="KEGG" id="rcr:NCTC10994_01211"/>
<accession>A0A2X4TS87</accession>
<dbReference type="InterPro" id="IPR045078">
    <property type="entry name" value="TST/MPST-like"/>
</dbReference>
<feature type="domain" description="Rhodanese" evidence="4">
    <location>
        <begin position="19"/>
        <end position="137"/>
    </location>
</feature>
<evidence type="ECO:0000256" key="1">
    <source>
        <dbReference type="ARBA" id="ARBA00022679"/>
    </source>
</evidence>
<dbReference type="RefSeq" id="WP_072700472.1">
    <property type="nucleotide sequence ID" value="NZ_JAFBBL010000001.1"/>
</dbReference>
<dbReference type="AlphaFoldDB" id="A0A2X4TS87"/>
<feature type="region of interest" description="Disordered" evidence="3">
    <location>
        <begin position="182"/>
        <end position="213"/>
    </location>
</feature>